<accession>A0A1G5X235</accession>
<sequence>MNRAFISKSKYCQCVQCEKIFWLNKYKAESAASENNESVFETGKKVGELAKGLFGDYEDIPSDGTLFERIAKTKMLMVAKTKIITEASFAYNNNFCSVDILKNDSDGVEIYEVKSSTKIDDIYLDDAAFQYMVLSDLGLNVKKVAIVYLNNEYVRGSELDITQLFNIEDITDACLEKQDEIRANIEMINDYMDVYGEYNEPVKEIGLHCFKPYKCPFWQYCTRNLPKPNVFDIAGMQNRTKFKKYDEGKISFEDLKNEDINEKCLEQIDFELNDRPAKIEKEAVMEVLDSLNYPLYFIDYESCQHAIPELEGTKAYQQIPFQYSLHIIREEGAPLEHKEFLAEADDENVIRNFAESMIEDMSENGSVIVYNKTFEATRNREIGEMYPDLKEEMDRINSNIVDLMVPFRNRDYYTKEMKGSYSIKYVLPALYPNDPELDYGELSLIHKGDEASNAFLTLKDKSPEEQEEIRKALLEYCRLDTYAMVKIWEKFREVVKNE</sequence>
<dbReference type="Pfam" id="PF11074">
    <property type="entry name" value="DUF2779"/>
    <property type="match status" value="1"/>
</dbReference>
<feature type="domain" description="DUF2779" evidence="1">
    <location>
        <begin position="296"/>
        <end position="422"/>
    </location>
</feature>
<dbReference type="InterPro" id="IPR021301">
    <property type="entry name" value="DUF2779"/>
</dbReference>
<keyword evidence="3" id="KW-1185">Reference proteome</keyword>
<reference evidence="2 3" key="1">
    <citation type="submission" date="2016-10" db="EMBL/GenBank/DDBJ databases">
        <authorList>
            <person name="Varghese N."/>
            <person name="Submissions S."/>
        </authorList>
    </citation>
    <scope>NUCLEOTIDE SEQUENCE [LARGE SCALE GENOMIC DNA]</scope>
    <source>
        <strain evidence="2 3">DSM 16643</strain>
    </source>
</reference>
<evidence type="ECO:0000313" key="3">
    <source>
        <dbReference type="Proteomes" id="UP000323439"/>
    </source>
</evidence>
<evidence type="ECO:0000259" key="1">
    <source>
        <dbReference type="Pfam" id="PF11074"/>
    </source>
</evidence>
<dbReference type="EMBL" id="FMXB01000016">
    <property type="protein sequence ID" value="SDA64144.1"/>
    <property type="molecule type" value="Genomic_DNA"/>
</dbReference>
<proteinExistence type="predicted"/>
<name>A0A1G5X235_9EURY</name>
<evidence type="ECO:0000313" key="2">
    <source>
        <dbReference type="EMBL" id="SDA64144.1"/>
    </source>
</evidence>
<organism evidence="2 3">
    <name type="scientific">Methanobrevibacter millerae</name>
    <dbReference type="NCBI Taxonomy" id="230361"/>
    <lineage>
        <taxon>Archaea</taxon>
        <taxon>Methanobacteriati</taxon>
        <taxon>Methanobacteriota</taxon>
        <taxon>Methanomada group</taxon>
        <taxon>Methanobacteria</taxon>
        <taxon>Methanobacteriales</taxon>
        <taxon>Methanobacteriaceae</taxon>
        <taxon>Methanobrevibacter</taxon>
    </lineage>
</organism>
<protein>
    <recommendedName>
        <fullName evidence="1">DUF2779 domain-containing protein</fullName>
    </recommendedName>
</protein>
<dbReference type="Proteomes" id="UP000323439">
    <property type="component" value="Unassembled WGS sequence"/>
</dbReference>
<dbReference type="InterPro" id="IPR011604">
    <property type="entry name" value="PDDEXK-like_dom_sf"/>
</dbReference>
<dbReference type="Gene3D" id="3.90.320.10">
    <property type="match status" value="1"/>
</dbReference>
<dbReference type="AlphaFoldDB" id="A0A1G5X235"/>
<gene>
    <name evidence="2" type="ORF">SAMN02910315_01873</name>
</gene>